<evidence type="ECO:0000313" key="1">
    <source>
        <dbReference type="EMBL" id="KAG9221321.1"/>
    </source>
</evidence>
<reference evidence="1 2" key="1">
    <citation type="journal article" date="2021" name="Appl. Environ. Microbiol.">
        <title>Genetic linkage and physical mapping for an oyster mushroom Pleurotus cornucopiae and QTL analysis for the trait cap color.</title>
        <authorList>
            <person name="Zhang Y."/>
            <person name="Gao W."/>
            <person name="Sonnenberg A."/>
            <person name="Chen Q."/>
            <person name="Zhang J."/>
            <person name="Huang C."/>
        </authorList>
    </citation>
    <scope>NUCLEOTIDE SEQUENCE [LARGE SCALE GENOMIC DNA]</scope>
    <source>
        <strain evidence="1">CCMSSC00406</strain>
    </source>
</reference>
<comment type="caution">
    <text evidence="1">The sequence shown here is derived from an EMBL/GenBank/DDBJ whole genome shotgun (WGS) entry which is preliminary data.</text>
</comment>
<accession>A0ACB7IU02</accession>
<evidence type="ECO:0000313" key="2">
    <source>
        <dbReference type="Proteomes" id="UP000824881"/>
    </source>
</evidence>
<proteinExistence type="predicted"/>
<name>A0ACB7IU02_PLECO</name>
<organism evidence="1 2">
    <name type="scientific">Pleurotus cornucopiae</name>
    <name type="common">Cornucopia mushroom</name>
    <dbReference type="NCBI Taxonomy" id="5321"/>
    <lineage>
        <taxon>Eukaryota</taxon>
        <taxon>Fungi</taxon>
        <taxon>Dikarya</taxon>
        <taxon>Basidiomycota</taxon>
        <taxon>Agaricomycotina</taxon>
        <taxon>Agaricomycetes</taxon>
        <taxon>Agaricomycetidae</taxon>
        <taxon>Agaricales</taxon>
        <taxon>Pleurotineae</taxon>
        <taxon>Pleurotaceae</taxon>
        <taxon>Pleurotus</taxon>
    </lineage>
</organism>
<keyword evidence="2" id="KW-1185">Reference proteome</keyword>
<protein>
    <submittedName>
        <fullName evidence="1">Uncharacterized protein</fullName>
    </submittedName>
</protein>
<sequence length="363" mass="40667">MPISTTHPFTATYSRATDIPAYIWDGLKSNEWYTNTVLPHLNKRRAEENARYPARQGEFWITCCTPGSPSTVDLVLSCTDGPVDKYPIFIASIHPHARLTQDFLEERIDILVEALAKVVSPSRVYSVYAAEPISVKFAQAWAQRTGIQPMREPYYASKVSYCTKDTLAEPPTRQAQLHPRQGAFECRLAQDPDLDNLAALCFGFAFESPPFIHSRESAYQEARALLGRRQAWVLAAHTPNSRSHLASIVAVTRNTENVATITKVYTLPEHRGHGYAETLVRHVTKEYLKTRQVVMLYVGHDNPAANVYRRVGYVGLGKESVQVKGVDRWMEVGFDQNKVVLGDLFDIKGRVPASSSYAPPTNA</sequence>
<dbReference type="Proteomes" id="UP000824881">
    <property type="component" value="Unassembled WGS sequence"/>
</dbReference>
<dbReference type="EMBL" id="WQMT02000007">
    <property type="protein sequence ID" value="KAG9221321.1"/>
    <property type="molecule type" value="Genomic_DNA"/>
</dbReference>
<gene>
    <name evidence="1" type="ORF">CCMSSC00406_0009432</name>
</gene>